<proteinExistence type="predicted"/>
<dbReference type="InterPro" id="IPR051797">
    <property type="entry name" value="TrmB-like"/>
</dbReference>
<dbReference type="RefSeq" id="WP_093660975.1">
    <property type="nucleotide sequence ID" value="NZ_FNHI01000027.1"/>
</dbReference>
<dbReference type="Pfam" id="PF00196">
    <property type="entry name" value="GerE"/>
    <property type="match status" value="1"/>
</dbReference>
<evidence type="ECO:0000313" key="2">
    <source>
        <dbReference type="EMBL" id="SDN46296.1"/>
    </source>
</evidence>
<dbReference type="PANTHER" id="PTHR34293">
    <property type="entry name" value="HTH-TYPE TRANSCRIPTIONAL REGULATOR TRMBL2"/>
    <property type="match status" value="1"/>
</dbReference>
<dbReference type="OrthoDB" id="4266042at2"/>
<dbReference type="Gene3D" id="1.10.10.10">
    <property type="entry name" value="Winged helix-like DNA-binding domain superfamily/Winged helix DNA-binding domain"/>
    <property type="match status" value="2"/>
</dbReference>
<dbReference type="GO" id="GO:0003677">
    <property type="term" value="F:DNA binding"/>
    <property type="evidence" value="ECO:0007669"/>
    <property type="project" value="InterPro"/>
</dbReference>
<dbReference type="SUPFAM" id="SSF46894">
    <property type="entry name" value="C-terminal effector domain of the bipartite response regulators"/>
    <property type="match status" value="1"/>
</dbReference>
<protein>
    <submittedName>
        <fullName evidence="2">Regulatory protein, luxR family</fullName>
    </submittedName>
</protein>
<dbReference type="GeneID" id="40833528"/>
<keyword evidence="3" id="KW-1185">Reference proteome</keyword>
<dbReference type="PROSITE" id="PS50043">
    <property type="entry name" value="HTH_LUXR_2"/>
    <property type="match status" value="1"/>
</dbReference>
<sequence length="331" mass="35334">MLGRLGIGPDEEAVYRVMLKDGPGAVSGLAEALGWPEERARSALDRLAALSLVRPSADGGPGRPVDPELGLTSLLASQETELLERERQIRASRVAVAGMLADIRATGGQDVTEVQKLRSMDQIQSKIEHLAGTCTSEIAAFVPGGGQSEAHLEAARPLDTSTSDRGVRLRYIFLDSCRNSPATREYVAWLGERGGLVRTVPRLPLRMLIYDRSRAIVPMDPAAADMGALVLNGTGALTALLALFEQTWQQAQPLGESAADAVAGTEGPLTPPERAVLDLLTEGLTDEAIARQLGVSVRTIRRVTADLMQRLGARSRFEAGVLATSKGWVNL</sequence>
<dbReference type="PRINTS" id="PR00038">
    <property type="entry name" value="HTHLUXR"/>
</dbReference>
<evidence type="ECO:0000259" key="1">
    <source>
        <dbReference type="PROSITE" id="PS50043"/>
    </source>
</evidence>
<dbReference type="SMART" id="SM00421">
    <property type="entry name" value="HTH_LUXR"/>
    <property type="match status" value="1"/>
</dbReference>
<dbReference type="GO" id="GO:0006355">
    <property type="term" value="P:regulation of DNA-templated transcription"/>
    <property type="evidence" value="ECO:0007669"/>
    <property type="project" value="InterPro"/>
</dbReference>
<dbReference type="STRING" id="1196353.SAMN05444921_127110"/>
<name>A0A1H0BKV3_9ACTN</name>
<accession>A0A1H0BKV3</accession>
<evidence type="ECO:0000313" key="3">
    <source>
        <dbReference type="Proteomes" id="UP000199063"/>
    </source>
</evidence>
<feature type="domain" description="HTH luxR-type" evidence="1">
    <location>
        <begin position="262"/>
        <end position="327"/>
    </location>
</feature>
<dbReference type="AlphaFoldDB" id="A0A1H0BKV3"/>
<dbReference type="InterPro" id="IPR036388">
    <property type="entry name" value="WH-like_DNA-bd_sf"/>
</dbReference>
<dbReference type="PANTHER" id="PTHR34293:SF1">
    <property type="entry name" value="HTH-TYPE TRANSCRIPTIONAL REGULATOR TRMBL2"/>
    <property type="match status" value="1"/>
</dbReference>
<organism evidence="2 3">
    <name type="scientific">Streptomyces wuyuanensis</name>
    <dbReference type="NCBI Taxonomy" id="1196353"/>
    <lineage>
        <taxon>Bacteria</taxon>
        <taxon>Bacillati</taxon>
        <taxon>Actinomycetota</taxon>
        <taxon>Actinomycetes</taxon>
        <taxon>Kitasatosporales</taxon>
        <taxon>Streptomycetaceae</taxon>
        <taxon>Streptomyces</taxon>
    </lineage>
</organism>
<dbReference type="CDD" id="cd06170">
    <property type="entry name" value="LuxR_C_like"/>
    <property type="match status" value="1"/>
</dbReference>
<gene>
    <name evidence="2" type="ORF">SAMN05444921_127110</name>
</gene>
<dbReference type="InterPro" id="IPR016032">
    <property type="entry name" value="Sig_transdc_resp-reg_C-effctor"/>
</dbReference>
<dbReference type="EMBL" id="FNHI01000027">
    <property type="protein sequence ID" value="SDN46296.1"/>
    <property type="molecule type" value="Genomic_DNA"/>
</dbReference>
<dbReference type="Proteomes" id="UP000199063">
    <property type="component" value="Unassembled WGS sequence"/>
</dbReference>
<reference evidence="3" key="1">
    <citation type="submission" date="2016-10" db="EMBL/GenBank/DDBJ databases">
        <authorList>
            <person name="Varghese N."/>
            <person name="Submissions S."/>
        </authorList>
    </citation>
    <scope>NUCLEOTIDE SEQUENCE [LARGE SCALE GENOMIC DNA]</scope>
    <source>
        <strain evidence="3">CGMCC 4.7042</strain>
    </source>
</reference>
<dbReference type="InterPro" id="IPR000792">
    <property type="entry name" value="Tscrpt_reg_LuxR_C"/>
</dbReference>